<evidence type="ECO:0000256" key="1">
    <source>
        <dbReference type="SAM" id="Phobius"/>
    </source>
</evidence>
<comment type="caution">
    <text evidence="3">The sequence shown here is derived from an EMBL/GenBank/DDBJ whole genome shotgun (WGS) entry which is preliminary data.</text>
</comment>
<dbReference type="HOGENOM" id="CLU_108008_0_1_5"/>
<proteinExistence type="predicted"/>
<name>Q0G0Z1_9HYPH</name>
<dbReference type="Proteomes" id="UP000004310">
    <property type="component" value="Unassembled WGS sequence"/>
</dbReference>
<organism evidence="3 4">
    <name type="scientific">Fulvimarina pelagi HTCC2506</name>
    <dbReference type="NCBI Taxonomy" id="314231"/>
    <lineage>
        <taxon>Bacteria</taxon>
        <taxon>Pseudomonadati</taxon>
        <taxon>Pseudomonadota</taxon>
        <taxon>Alphaproteobacteria</taxon>
        <taxon>Hyphomicrobiales</taxon>
        <taxon>Aurantimonadaceae</taxon>
        <taxon>Fulvimarina</taxon>
    </lineage>
</organism>
<protein>
    <recommendedName>
        <fullName evidence="2">TadE-like domain-containing protein</fullName>
    </recommendedName>
</protein>
<dbReference type="EMBL" id="AATP01000005">
    <property type="protein sequence ID" value="EAU40848.1"/>
    <property type="molecule type" value="Genomic_DNA"/>
</dbReference>
<keyword evidence="1" id="KW-0472">Membrane</keyword>
<dbReference type="AlphaFoldDB" id="Q0G0Z1"/>
<evidence type="ECO:0000259" key="2">
    <source>
        <dbReference type="Pfam" id="PF07811"/>
    </source>
</evidence>
<keyword evidence="1" id="KW-1133">Transmembrane helix</keyword>
<feature type="domain" description="TadE-like" evidence="2">
    <location>
        <begin position="22"/>
        <end position="60"/>
    </location>
</feature>
<evidence type="ECO:0000313" key="4">
    <source>
        <dbReference type="Proteomes" id="UP000004310"/>
    </source>
</evidence>
<dbReference type="Pfam" id="PF07811">
    <property type="entry name" value="TadE"/>
    <property type="match status" value="1"/>
</dbReference>
<accession>Q0G0Z1</accession>
<dbReference type="RefSeq" id="WP_007068756.1">
    <property type="nucleotide sequence ID" value="NZ_DS022272.1"/>
</dbReference>
<dbReference type="eggNOG" id="COG4961">
    <property type="taxonomic scope" value="Bacteria"/>
</dbReference>
<dbReference type="STRING" id="217511.GCA_001463845_01929"/>
<feature type="transmembrane region" description="Helical" evidence="1">
    <location>
        <begin position="21"/>
        <end position="42"/>
    </location>
</feature>
<dbReference type="InterPro" id="IPR012495">
    <property type="entry name" value="TadE-like_dom"/>
</dbReference>
<keyword evidence="1" id="KW-0812">Transmembrane</keyword>
<evidence type="ECO:0000313" key="3">
    <source>
        <dbReference type="EMBL" id="EAU40848.1"/>
    </source>
</evidence>
<keyword evidence="4" id="KW-1185">Reference proteome</keyword>
<reference evidence="3 4" key="1">
    <citation type="journal article" date="2010" name="J. Bacteriol.">
        <title>Genome sequence of Fulvimarina pelagi HTCC2506T, a Mn(II)-oxidizing alphaproteobacterium possessing an aerobic anoxygenic photosynthetic gene cluster and Xanthorhodopsin.</title>
        <authorList>
            <person name="Kang I."/>
            <person name="Oh H.M."/>
            <person name="Lim S.I."/>
            <person name="Ferriera S."/>
            <person name="Giovannoni S.J."/>
            <person name="Cho J.C."/>
        </authorList>
    </citation>
    <scope>NUCLEOTIDE SEQUENCE [LARGE SCALE GENOMIC DNA]</scope>
    <source>
        <strain evidence="3 4">HTCC2506</strain>
    </source>
</reference>
<gene>
    <name evidence="3" type="ORF">FP2506_18209</name>
</gene>
<sequence length="187" mass="20234">MIATISRRFRSARRSFAAANTGVAAIECVMILPLFVVLYLGMFEGSKIYEGASKANTAAETIGDLVSRTRSISSSEINSIFEISEAIMYPLNASKLAVTISAIEIDDEGKGKVAWSKKDSGAGFAKGSSYPLSDELKQNPSKFLIIVDTRYTYESPLINTVIASSLEIDRQFASVPRLSENIPCGDC</sequence>